<protein>
    <recommendedName>
        <fullName evidence="4">Type II secretion system protein</fullName>
    </recommendedName>
</protein>
<keyword evidence="1" id="KW-0812">Transmembrane</keyword>
<proteinExistence type="predicted"/>
<organism evidence="2 3">
    <name type="scientific">Limnobacter profundi</name>
    <dbReference type="NCBI Taxonomy" id="2732163"/>
    <lineage>
        <taxon>Bacteria</taxon>
        <taxon>Pseudomonadati</taxon>
        <taxon>Pseudomonadota</taxon>
        <taxon>Betaproteobacteria</taxon>
        <taxon>Burkholderiales</taxon>
        <taxon>Burkholderiaceae</taxon>
        <taxon>Limnobacter</taxon>
    </lineage>
</organism>
<evidence type="ECO:0000256" key="1">
    <source>
        <dbReference type="SAM" id="Phobius"/>
    </source>
</evidence>
<dbReference type="EMBL" id="CP053084">
    <property type="protein sequence ID" value="QJR30664.1"/>
    <property type="molecule type" value="Genomic_DNA"/>
</dbReference>
<evidence type="ECO:0008006" key="4">
    <source>
        <dbReference type="Google" id="ProtNLM"/>
    </source>
</evidence>
<feature type="transmembrane region" description="Helical" evidence="1">
    <location>
        <begin position="15"/>
        <end position="38"/>
    </location>
</feature>
<sequence length="249" mass="27179">MNYRPQSLTVKARGFMLIEVALVVVLMAIILGPVLHLLAGQREKDKVLAHLDSRQRILEAVEGFVLATGRLPCPAGLTNGAELRSGDACTYKEGWLPTATLASWGISGQWKMAVATLEQAGEPAQNALVSAQPFAQLSPQQLTEIVMAPYTANHAIGTGPLPAIHLCQPVQGHSIPPNVNSGCGAHTLLNATTVWLAYPVHDLANQNRYQQFFINPDQPATNPVWLSFERLNWLWMKRGALDTPHIQEN</sequence>
<accession>A0ABX6N8B9</accession>
<gene>
    <name evidence="2" type="ORF">HKT17_13645</name>
</gene>
<reference evidence="2 3" key="1">
    <citation type="submission" date="2020-05" db="EMBL/GenBank/DDBJ databases">
        <title>Compete genome of Limnobacter sp. SAORIC-580.</title>
        <authorList>
            <person name="Song J."/>
            <person name="Cho J.-C."/>
        </authorList>
    </citation>
    <scope>NUCLEOTIDE SEQUENCE [LARGE SCALE GENOMIC DNA]</scope>
    <source>
        <strain evidence="2 3">SAORIC-580</strain>
    </source>
</reference>
<dbReference type="Proteomes" id="UP000501130">
    <property type="component" value="Chromosome"/>
</dbReference>
<evidence type="ECO:0000313" key="3">
    <source>
        <dbReference type="Proteomes" id="UP000501130"/>
    </source>
</evidence>
<name>A0ABX6N8B9_9BURK</name>
<keyword evidence="3" id="KW-1185">Reference proteome</keyword>
<dbReference type="SUPFAM" id="SSF54523">
    <property type="entry name" value="Pili subunits"/>
    <property type="match status" value="1"/>
</dbReference>
<dbReference type="RefSeq" id="WP_171100768.1">
    <property type="nucleotide sequence ID" value="NZ_CP053084.1"/>
</dbReference>
<dbReference type="InterPro" id="IPR045584">
    <property type="entry name" value="Pilin-like"/>
</dbReference>
<keyword evidence="1" id="KW-1133">Transmembrane helix</keyword>
<evidence type="ECO:0000313" key="2">
    <source>
        <dbReference type="EMBL" id="QJR30664.1"/>
    </source>
</evidence>
<keyword evidence="1" id="KW-0472">Membrane</keyword>